<reference evidence="3" key="1">
    <citation type="journal article" date="2019" name="Int. J. Syst. Evol. Microbiol.">
        <title>The Global Catalogue of Microorganisms (GCM) 10K type strain sequencing project: providing services to taxonomists for standard genome sequencing and annotation.</title>
        <authorList>
            <consortium name="The Broad Institute Genomics Platform"/>
            <consortium name="The Broad Institute Genome Sequencing Center for Infectious Disease"/>
            <person name="Wu L."/>
            <person name="Ma J."/>
        </authorList>
    </citation>
    <scope>NUCLEOTIDE SEQUENCE [LARGE SCALE GENOMIC DNA]</scope>
    <source>
        <strain evidence="3">JCM 18304</strain>
    </source>
</reference>
<name>A0ABP9SN78_9ACTN</name>
<sequence>MILAPVAGPVPRVVLASRSCEAKLSQLPTPFRPDSVVTVGGSWEPTRDPRRSAR</sequence>
<proteinExistence type="predicted"/>
<feature type="compositionally biased region" description="Basic and acidic residues" evidence="1">
    <location>
        <begin position="45"/>
        <end position="54"/>
    </location>
</feature>
<organism evidence="2 3">
    <name type="scientific">Rugosimonospora acidiphila</name>
    <dbReference type="NCBI Taxonomy" id="556531"/>
    <lineage>
        <taxon>Bacteria</taxon>
        <taxon>Bacillati</taxon>
        <taxon>Actinomycetota</taxon>
        <taxon>Actinomycetes</taxon>
        <taxon>Micromonosporales</taxon>
        <taxon>Micromonosporaceae</taxon>
        <taxon>Rugosimonospora</taxon>
    </lineage>
</organism>
<evidence type="ECO:0000313" key="2">
    <source>
        <dbReference type="EMBL" id="GAA5198242.1"/>
    </source>
</evidence>
<protein>
    <submittedName>
        <fullName evidence="2">Uncharacterized protein</fullName>
    </submittedName>
</protein>
<accession>A0ABP9SN78</accession>
<dbReference type="EMBL" id="BAABJQ010000032">
    <property type="protein sequence ID" value="GAA5198242.1"/>
    <property type="molecule type" value="Genomic_DNA"/>
</dbReference>
<gene>
    <name evidence="2" type="ORF">GCM10023322_71170</name>
</gene>
<comment type="caution">
    <text evidence="2">The sequence shown here is derived from an EMBL/GenBank/DDBJ whole genome shotgun (WGS) entry which is preliminary data.</text>
</comment>
<keyword evidence="3" id="KW-1185">Reference proteome</keyword>
<feature type="region of interest" description="Disordered" evidence="1">
    <location>
        <begin position="35"/>
        <end position="54"/>
    </location>
</feature>
<evidence type="ECO:0000256" key="1">
    <source>
        <dbReference type="SAM" id="MobiDB-lite"/>
    </source>
</evidence>
<evidence type="ECO:0000313" key="3">
    <source>
        <dbReference type="Proteomes" id="UP001501570"/>
    </source>
</evidence>
<dbReference type="Proteomes" id="UP001501570">
    <property type="component" value="Unassembled WGS sequence"/>
</dbReference>